<gene>
    <name evidence="9" type="ORF">OAory_01047840</name>
</gene>
<feature type="transmembrane region" description="Helical" evidence="7">
    <location>
        <begin position="237"/>
        <end position="259"/>
    </location>
</feature>
<protein>
    <recommendedName>
        <fullName evidence="8">Rhodopsin domain-containing protein</fullName>
    </recommendedName>
</protein>
<feature type="region of interest" description="Disordered" evidence="6">
    <location>
        <begin position="320"/>
        <end position="339"/>
    </location>
</feature>
<name>A0A1S9DHC7_ASPOZ</name>
<evidence type="ECO:0000313" key="9">
    <source>
        <dbReference type="EMBL" id="OOO08284.1"/>
    </source>
</evidence>
<dbReference type="AlphaFoldDB" id="A0A1S9DHC7"/>
<dbReference type="PANTHER" id="PTHR33048">
    <property type="entry name" value="PTH11-LIKE INTEGRAL MEMBRANE PROTEIN (AFU_ORTHOLOGUE AFUA_5G11245)"/>
    <property type="match status" value="1"/>
</dbReference>
<dbReference type="GO" id="GO:0016020">
    <property type="term" value="C:membrane"/>
    <property type="evidence" value="ECO:0007669"/>
    <property type="project" value="UniProtKB-SubCell"/>
</dbReference>
<feature type="transmembrane region" description="Helical" evidence="7">
    <location>
        <begin position="67"/>
        <end position="86"/>
    </location>
</feature>
<keyword evidence="4 7" id="KW-0472">Membrane</keyword>
<evidence type="ECO:0000256" key="4">
    <source>
        <dbReference type="ARBA" id="ARBA00023136"/>
    </source>
</evidence>
<comment type="caution">
    <text evidence="9">The sequence shown here is derived from an EMBL/GenBank/DDBJ whole genome shotgun (WGS) entry which is preliminary data.</text>
</comment>
<evidence type="ECO:0000256" key="2">
    <source>
        <dbReference type="ARBA" id="ARBA00022692"/>
    </source>
</evidence>
<organism evidence="9 10">
    <name type="scientific">Aspergillus oryzae</name>
    <name type="common">Yellow koji mold</name>
    <dbReference type="NCBI Taxonomy" id="5062"/>
    <lineage>
        <taxon>Eukaryota</taxon>
        <taxon>Fungi</taxon>
        <taxon>Dikarya</taxon>
        <taxon>Ascomycota</taxon>
        <taxon>Pezizomycotina</taxon>
        <taxon>Eurotiomycetes</taxon>
        <taxon>Eurotiomycetidae</taxon>
        <taxon>Eurotiales</taxon>
        <taxon>Aspergillaceae</taxon>
        <taxon>Aspergillus</taxon>
        <taxon>Aspergillus subgen. Circumdati</taxon>
    </lineage>
</organism>
<evidence type="ECO:0000256" key="7">
    <source>
        <dbReference type="SAM" id="Phobius"/>
    </source>
</evidence>
<evidence type="ECO:0000256" key="1">
    <source>
        <dbReference type="ARBA" id="ARBA00004141"/>
    </source>
</evidence>
<evidence type="ECO:0000313" key="10">
    <source>
        <dbReference type="Proteomes" id="UP000190312"/>
    </source>
</evidence>
<dbReference type="InterPro" id="IPR049326">
    <property type="entry name" value="Rhodopsin_dom_fungi"/>
</dbReference>
<dbReference type="Proteomes" id="UP000190312">
    <property type="component" value="Unassembled WGS sequence"/>
</dbReference>
<feature type="transmembrane region" description="Helical" evidence="7">
    <location>
        <begin position="153"/>
        <end position="173"/>
    </location>
</feature>
<dbReference type="Pfam" id="PF20684">
    <property type="entry name" value="Fung_rhodopsin"/>
    <property type="match status" value="1"/>
</dbReference>
<dbReference type="OrthoDB" id="444631at2759"/>
<feature type="transmembrane region" description="Helical" evidence="7">
    <location>
        <begin position="36"/>
        <end position="55"/>
    </location>
</feature>
<evidence type="ECO:0000256" key="6">
    <source>
        <dbReference type="SAM" id="MobiDB-lite"/>
    </source>
</evidence>
<reference evidence="9 10" key="1">
    <citation type="submission" date="2016-10" db="EMBL/GenBank/DDBJ databases">
        <title>Genome sequencing of Aspergillus oryzae BCC7051.</title>
        <authorList>
            <person name="Thammarongtham C."/>
            <person name="Vorapreeda T."/>
            <person name="Nookaew I."/>
            <person name="Srisuk T."/>
            <person name="Land M."/>
            <person name="Jeennor S."/>
            <person name="Laoteng K."/>
        </authorList>
    </citation>
    <scope>NUCLEOTIDE SEQUENCE [LARGE SCALE GENOMIC DNA]</scope>
    <source>
        <strain evidence="9 10">BCC7051</strain>
    </source>
</reference>
<dbReference type="EMBL" id="MKZY01000006">
    <property type="protein sequence ID" value="OOO08284.1"/>
    <property type="molecule type" value="Genomic_DNA"/>
</dbReference>
<evidence type="ECO:0000259" key="8">
    <source>
        <dbReference type="Pfam" id="PF20684"/>
    </source>
</evidence>
<feature type="transmembrane region" description="Helical" evidence="7">
    <location>
        <begin position="202"/>
        <end position="225"/>
    </location>
</feature>
<feature type="transmembrane region" description="Helical" evidence="7">
    <location>
        <begin position="271"/>
        <end position="292"/>
    </location>
</feature>
<sequence length="364" mass="40917">MAPTGMGRVCMQPKRSNKPSNVGDMSISMGLNAAPGVLWAFTATDTVFVLFRIFVRIASFRRLFVDDIFVLLAWAIMLTNAIIWQIQGQVLYNLYAISTGQESYTPAVLPMFESFMRYIAPMTIMFYSGLWAIKFSFMSFFFRLNSKVKSHRIWWYVVMLVVGGVYIACVADVDYKCSLGGMEYIITKCSDLDHVHYQNRTFWANCAGDIVTDILNQVLSIPILILWNTRISLRKKLILFSVFSATILIMVVAIIRVVVNNSLNSSVDIGWLYLWSFVEMGTGIIIACIASFRQLFVTSQNQHLFGKVKHTPHNPLLGVSGKKHGPSQESHVGDTESQTSDAAIVPMDAVHVRSDFEVVTSSKK</sequence>
<feature type="region of interest" description="Disordered" evidence="6">
    <location>
        <begin position="1"/>
        <end position="20"/>
    </location>
</feature>
<keyword evidence="3 7" id="KW-1133">Transmembrane helix</keyword>
<keyword evidence="2 7" id="KW-0812">Transmembrane</keyword>
<comment type="subcellular location">
    <subcellularLocation>
        <location evidence="1">Membrane</location>
        <topology evidence="1">Multi-pass membrane protein</topology>
    </subcellularLocation>
</comment>
<feature type="domain" description="Rhodopsin" evidence="8">
    <location>
        <begin position="51"/>
        <end position="297"/>
    </location>
</feature>
<dbReference type="InterPro" id="IPR052337">
    <property type="entry name" value="SAT4-like"/>
</dbReference>
<evidence type="ECO:0000256" key="5">
    <source>
        <dbReference type="ARBA" id="ARBA00038359"/>
    </source>
</evidence>
<feature type="transmembrane region" description="Helical" evidence="7">
    <location>
        <begin position="118"/>
        <end position="141"/>
    </location>
</feature>
<proteinExistence type="inferred from homology"/>
<comment type="similarity">
    <text evidence="5">Belongs to the SAT4 family.</text>
</comment>
<accession>A0A1S9DHC7</accession>
<feature type="compositionally biased region" description="Polar residues" evidence="6">
    <location>
        <begin position="327"/>
        <end position="339"/>
    </location>
</feature>
<dbReference type="VEuPathDB" id="FungiDB:AO090103000498"/>
<evidence type="ECO:0000256" key="3">
    <source>
        <dbReference type="ARBA" id="ARBA00022989"/>
    </source>
</evidence>
<dbReference type="PANTHER" id="PTHR33048:SF47">
    <property type="entry name" value="INTEGRAL MEMBRANE PROTEIN-RELATED"/>
    <property type="match status" value="1"/>
</dbReference>